<protein>
    <submittedName>
        <fullName evidence="2">Uncharacterized protein</fullName>
    </submittedName>
</protein>
<evidence type="ECO:0000313" key="2">
    <source>
        <dbReference type="EMBL" id="ABP75889.1"/>
    </source>
</evidence>
<reference evidence="2" key="1">
    <citation type="submission" date="2007-04" db="EMBL/GenBank/DDBJ databases">
        <title>Complete sequence of Shewanella putrefaciens CN-32.</title>
        <authorList>
            <consortium name="US DOE Joint Genome Institute"/>
            <person name="Copeland A."/>
            <person name="Lucas S."/>
            <person name="Lapidus A."/>
            <person name="Barry K."/>
            <person name="Detter J.C."/>
            <person name="Glavina del Rio T."/>
            <person name="Hammon N."/>
            <person name="Israni S."/>
            <person name="Dalin E."/>
            <person name="Tice H."/>
            <person name="Pitluck S."/>
            <person name="Chain P."/>
            <person name="Malfatti S."/>
            <person name="Shin M."/>
            <person name="Vergez L."/>
            <person name="Schmutz J."/>
            <person name="Larimer F."/>
            <person name="Land M."/>
            <person name="Hauser L."/>
            <person name="Kyrpides N."/>
            <person name="Mikhailova N."/>
            <person name="Romine M.F."/>
            <person name="Fredrickson J."/>
            <person name="Tiedje J."/>
            <person name="Richardson P."/>
        </authorList>
    </citation>
    <scope>NUCLEOTIDE SEQUENCE [LARGE SCALE GENOMIC DNA]</scope>
    <source>
        <strain evidence="2">CN-32</strain>
    </source>
</reference>
<proteinExistence type="predicted"/>
<feature type="transmembrane region" description="Helical" evidence="1">
    <location>
        <begin position="12"/>
        <end position="36"/>
    </location>
</feature>
<accession>A4Y7F6</accession>
<gene>
    <name evidence="2" type="ordered locus">Sputcn32_2168</name>
</gene>
<feature type="transmembrane region" description="Helical" evidence="1">
    <location>
        <begin position="149"/>
        <end position="169"/>
    </location>
</feature>
<evidence type="ECO:0000256" key="1">
    <source>
        <dbReference type="SAM" id="Phobius"/>
    </source>
</evidence>
<keyword evidence="1" id="KW-0812">Transmembrane</keyword>
<dbReference type="HOGENOM" id="CLU_1516924_0_0_6"/>
<name>A4Y7F6_SHEPC</name>
<feature type="transmembrane region" description="Helical" evidence="1">
    <location>
        <begin position="103"/>
        <end position="122"/>
    </location>
</feature>
<feature type="transmembrane region" description="Helical" evidence="1">
    <location>
        <begin position="78"/>
        <end position="97"/>
    </location>
</feature>
<dbReference type="KEGG" id="spc:Sputcn32_2168"/>
<sequence>MDSTLLSSAHVYYNRVALLHILFLVVLYVIVDGFIIDYGIDKNAFSKGFYSKLLLSILYLVGSKGDSSIKIKDNSIDAAFHFSVFSLCLWMGVASFLLEEVNISRIVGIFLIFGGLAAFNLIDELLKVARVRIPSPSILSYATETALKILLFSVFCFALFFLAMGEWVWELKPFYEW</sequence>
<dbReference type="STRING" id="319224.Sputcn32_2168"/>
<dbReference type="EMBL" id="CP000681">
    <property type="protein sequence ID" value="ABP75889.1"/>
    <property type="molecule type" value="Genomic_DNA"/>
</dbReference>
<keyword evidence="1" id="KW-1133">Transmembrane helix</keyword>
<keyword evidence="1" id="KW-0472">Membrane</keyword>
<organism evidence="2">
    <name type="scientific">Shewanella putrefaciens (strain CN-32 / ATCC BAA-453)</name>
    <dbReference type="NCBI Taxonomy" id="319224"/>
    <lineage>
        <taxon>Bacteria</taxon>
        <taxon>Pseudomonadati</taxon>
        <taxon>Pseudomonadota</taxon>
        <taxon>Gammaproteobacteria</taxon>
        <taxon>Alteromonadales</taxon>
        <taxon>Shewanellaceae</taxon>
        <taxon>Shewanella</taxon>
    </lineage>
</organism>
<dbReference type="AlphaFoldDB" id="A4Y7F6"/>